<keyword evidence="3" id="KW-1185">Reference proteome</keyword>
<organism evidence="2 3">
    <name type="scientific">Prorocentrum cordatum</name>
    <dbReference type="NCBI Taxonomy" id="2364126"/>
    <lineage>
        <taxon>Eukaryota</taxon>
        <taxon>Sar</taxon>
        <taxon>Alveolata</taxon>
        <taxon>Dinophyceae</taxon>
        <taxon>Prorocentrales</taxon>
        <taxon>Prorocentraceae</taxon>
        <taxon>Prorocentrum</taxon>
    </lineage>
</organism>
<evidence type="ECO:0000256" key="1">
    <source>
        <dbReference type="SAM" id="MobiDB-lite"/>
    </source>
</evidence>
<feature type="region of interest" description="Disordered" evidence="1">
    <location>
        <begin position="1"/>
        <end position="20"/>
    </location>
</feature>
<accession>A0ABN9W4Y4</accession>
<evidence type="ECO:0000313" key="3">
    <source>
        <dbReference type="Proteomes" id="UP001189429"/>
    </source>
</evidence>
<name>A0ABN9W4Y4_9DINO</name>
<reference evidence="2" key="1">
    <citation type="submission" date="2023-10" db="EMBL/GenBank/DDBJ databases">
        <authorList>
            <person name="Chen Y."/>
            <person name="Shah S."/>
            <person name="Dougan E. K."/>
            <person name="Thang M."/>
            <person name="Chan C."/>
        </authorList>
    </citation>
    <scope>NUCLEOTIDE SEQUENCE [LARGE SCALE GENOMIC DNA]</scope>
</reference>
<comment type="caution">
    <text evidence="2">The sequence shown here is derived from an EMBL/GenBank/DDBJ whole genome shotgun (WGS) entry which is preliminary data.</text>
</comment>
<dbReference type="EMBL" id="CAUYUJ010018026">
    <property type="protein sequence ID" value="CAK0879993.1"/>
    <property type="molecule type" value="Genomic_DNA"/>
</dbReference>
<gene>
    <name evidence="2" type="ORF">PCOR1329_LOCUS63254</name>
</gene>
<proteinExistence type="predicted"/>
<protein>
    <submittedName>
        <fullName evidence="2">Uncharacterized protein</fullName>
    </submittedName>
</protein>
<sequence length="219" mass="23384">MDLEAQRGSPVAAVELEPPGDPCRAVSADASATPAHLPAPARYAGPRWQRHALREMAPHAPVVHGLREGTLVRVSAGAEGGEREELEGIGQLGRYFPDRHAFQVTLLDGARAEVPAGHLSRASGLGRPGEGGVGACFDLLWGPAAREARAGRKGRCRTPSSRRVSAFSSCCRAHRTLPPPLRWQRACGRTGSWSGCPRRWRSTTWAAATGERCSGWTGV</sequence>
<evidence type="ECO:0000313" key="2">
    <source>
        <dbReference type="EMBL" id="CAK0879993.1"/>
    </source>
</evidence>
<dbReference type="Proteomes" id="UP001189429">
    <property type="component" value="Unassembled WGS sequence"/>
</dbReference>